<comment type="caution">
    <text evidence="1">The sequence shown here is derived from an EMBL/GenBank/DDBJ whole genome shotgun (WGS) entry which is preliminary data.</text>
</comment>
<sequence length="337" mass="38083">MEAITNLTKIVCISIGHRQRRRPDPSSRFGDMPHTLQYRPLLIDTLITNERIGSYQSVFQPANDMELVGAYLWNAHACGALYPLMGAVEVTLRNAIDQALVADLGRFWWAGGKLRYRSFAAGVDAPHAVQAVRENFAKATRNHVAEQRRRHAARGNVTPQHHGIIAKTEFSTWEFLLDGEFMGRGLIWPKHLSAVFRGKWPLRQAGAMLAHVHDLVATLRDFRNRLFHHEPAWKRYGVLTETDAVQHLEEKAAKAESLLELIHPENLRLLQANGLLRNARRACSSAEIRRFQHLAQTHRVNSLAVLTGLVARSAQENSALVARLDPGQDQHFLILPR</sequence>
<proteinExistence type="predicted"/>
<evidence type="ECO:0000313" key="1">
    <source>
        <dbReference type="EMBL" id="MDR7949375.1"/>
    </source>
</evidence>
<keyword evidence="1" id="KW-0645">Protease</keyword>
<keyword evidence="1" id="KW-0378">Hydrolase</keyword>
<keyword evidence="2" id="KW-1185">Reference proteome</keyword>
<dbReference type="RefSeq" id="WP_254596589.1">
    <property type="nucleotide sequence ID" value="NZ_CADILA010000045.1"/>
</dbReference>
<dbReference type="GO" id="GO:0008233">
    <property type="term" value="F:peptidase activity"/>
    <property type="evidence" value="ECO:0007669"/>
    <property type="project" value="UniProtKB-KW"/>
</dbReference>
<organism evidence="1 2">
    <name type="scientific">Achromobacter aegrifaciens</name>
    <dbReference type="NCBI Taxonomy" id="1287736"/>
    <lineage>
        <taxon>Bacteria</taxon>
        <taxon>Pseudomonadati</taxon>
        <taxon>Pseudomonadota</taxon>
        <taxon>Betaproteobacteria</taxon>
        <taxon>Burkholderiales</taxon>
        <taxon>Alcaligenaceae</taxon>
        <taxon>Achromobacter</taxon>
    </lineage>
</organism>
<reference evidence="2" key="1">
    <citation type="submission" date="2023-07" db="EMBL/GenBank/DDBJ databases">
        <title>Glyphosate-induced phosphonatase operons in soil bacteria of genus Achromobacter.</title>
        <authorList>
            <person name="Epiktetov D.O."/>
            <person name="Sviridov A.V."/>
            <person name="Tarlachkov S.V."/>
            <person name="Shushkova T.V."/>
            <person name="Toropygin I.Y."/>
            <person name="Leontievsky A."/>
        </authorList>
    </citation>
    <scope>NUCLEOTIDE SEQUENCE [LARGE SCALE GENOMIC DNA]</scope>
    <source>
        <strain evidence="2">Kg 16</strain>
    </source>
</reference>
<dbReference type="GO" id="GO:0006508">
    <property type="term" value="P:proteolysis"/>
    <property type="evidence" value="ECO:0007669"/>
    <property type="project" value="UniProtKB-KW"/>
</dbReference>
<evidence type="ECO:0000313" key="2">
    <source>
        <dbReference type="Proteomes" id="UP001264156"/>
    </source>
</evidence>
<name>A0ABU2DMM5_ACHAE</name>
<protein>
    <submittedName>
        <fullName evidence="1">CAAX protease</fullName>
    </submittedName>
</protein>
<accession>A0ABU2DMM5</accession>
<gene>
    <name evidence="1" type="ORF">RIU57_29935</name>
</gene>
<dbReference type="EMBL" id="JAVKVN010000018">
    <property type="protein sequence ID" value="MDR7949375.1"/>
    <property type="molecule type" value="Genomic_DNA"/>
</dbReference>
<dbReference type="Proteomes" id="UP001264156">
    <property type="component" value="Unassembled WGS sequence"/>
</dbReference>